<organism evidence="1 2">
    <name type="scientific">Vitrella brassicaformis (strain CCMP3155)</name>
    <dbReference type="NCBI Taxonomy" id="1169540"/>
    <lineage>
        <taxon>Eukaryota</taxon>
        <taxon>Sar</taxon>
        <taxon>Alveolata</taxon>
        <taxon>Colpodellida</taxon>
        <taxon>Vitrellaceae</taxon>
        <taxon>Vitrella</taxon>
    </lineage>
</organism>
<evidence type="ECO:0000313" key="1">
    <source>
        <dbReference type="EMBL" id="CEL96617.1"/>
    </source>
</evidence>
<dbReference type="InterPro" id="IPR029058">
    <property type="entry name" value="AB_hydrolase_fold"/>
</dbReference>
<evidence type="ECO:0000313" key="2">
    <source>
        <dbReference type="Proteomes" id="UP000041254"/>
    </source>
</evidence>
<dbReference type="Proteomes" id="UP000041254">
    <property type="component" value="Unassembled WGS sequence"/>
</dbReference>
<name>A0A0G4EJD1_VITBC</name>
<dbReference type="SUPFAM" id="SSF53474">
    <property type="entry name" value="alpha/beta-Hydrolases"/>
    <property type="match status" value="1"/>
</dbReference>
<dbReference type="AlphaFoldDB" id="A0A0G4EJD1"/>
<evidence type="ECO:0008006" key="3">
    <source>
        <dbReference type="Google" id="ProtNLM"/>
    </source>
</evidence>
<protein>
    <recommendedName>
        <fullName evidence="3">Serine aminopeptidase S33 domain-containing protein</fullName>
    </recommendedName>
</protein>
<gene>
    <name evidence="1" type="ORF">Vbra_7597</name>
</gene>
<dbReference type="Gene3D" id="3.40.50.1820">
    <property type="entry name" value="alpha/beta hydrolase"/>
    <property type="match status" value="1"/>
</dbReference>
<sequence length="185" mass="20496">MMEHIERCGFAAFNSNGVPGSYGLFRDKTLVRDACDLHTVSTHLLAAFPNVQRLFLVGLSTGAFLSVAYASSRIVGVPPPSPLLCGVAAIACVDDIPSRYTLDFTPEQLADFDTPPHHTCMKEFWPWRGEQHQQQQGEGEGEGGSGRVMWELHRGYLESYTDFPDTQTMVEGIDRNVKILLIHGE</sequence>
<keyword evidence="2" id="KW-1185">Reference proteome</keyword>
<dbReference type="OrthoDB" id="431885at2759"/>
<dbReference type="EMBL" id="CDMY01000243">
    <property type="protein sequence ID" value="CEL96617.1"/>
    <property type="molecule type" value="Genomic_DNA"/>
</dbReference>
<reference evidence="1 2" key="1">
    <citation type="submission" date="2014-11" db="EMBL/GenBank/DDBJ databases">
        <authorList>
            <person name="Zhu J."/>
            <person name="Qi W."/>
            <person name="Song R."/>
        </authorList>
    </citation>
    <scope>NUCLEOTIDE SEQUENCE [LARGE SCALE GENOMIC DNA]</scope>
</reference>
<proteinExistence type="predicted"/>
<dbReference type="InParanoid" id="A0A0G4EJD1"/>
<accession>A0A0G4EJD1</accession>
<dbReference type="VEuPathDB" id="CryptoDB:Vbra_7597"/>